<sequence>MNTGKKISKAFNEDCMIGMARFPDKFFDLAIVDPPYGIKEHGGKCRTGFAIQKNGSKRLVRDPGYSKKNWDNCSPLPEYFHELFRVSKEQIIWGENHFPSFGKGRIVWDKVNHGGDQCACEIAFYSGNERIDLVRYMWRGMMQGESITKGMRKQGNVQLNEKRIHPTQKPIALYRWLLNKYGIGCNKILDTHMGSQSSRIAAYHLGFSYWGWEIDKDYFQAGCKRFKEETAQLCAFALNAFPLAHNQ</sequence>
<dbReference type="GO" id="GO:0032259">
    <property type="term" value="P:methylation"/>
    <property type="evidence" value="ECO:0007669"/>
    <property type="project" value="UniProtKB-KW"/>
</dbReference>
<dbReference type="PRINTS" id="PR00508">
    <property type="entry name" value="S21N4MTFRASE"/>
</dbReference>
<evidence type="ECO:0000256" key="1">
    <source>
        <dbReference type="ARBA" id="ARBA00006594"/>
    </source>
</evidence>
<dbReference type="EC" id="2.1.1.-" evidence="4"/>
<comment type="caution">
    <text evidence="6">The sequence shown here is derived from an EMBL/GenBank/DDBJ whole genome shotgun (WGS) entry which is preliminary data.</text>
</comment>
<dbReference type="AlphaFoldDB" id="A0A8J2UBN0"/>
<dbReference type="GO" id="GO:0008170">
    <property type="term" value="F:N-methyltransferase activity"/>
    <property type="evidence" value="ECO:0007669"/>
    <property type="project" value="InterPro"/>
</dbReference>
<gene>
    <name evidence="6" type="ORF">GCM10011511_15080</name>
</gene>
<dbReference type="InterPro" id="IPR002052">
    <property type="entry name" value="DNA_methylase_N6_adenine_CS"/>
</dbReference>
<keyword evidence="2 6" id="KW-0489">Methyltransferase</keyword>
<evidence type="ECO:0000256" key="4">
    <source>
        <dbReference type="RuleBase" id="RU362026"/>
    </source>
</evidence>
<name>A0A8J2UBN0_9BACT</name>
<accession>A0A8J2UBN0</accession>
<keyword evidence="7" id="KW-1185">Reference proteome</keyword>
<comment type="similarity">
    <text evidence="1 4">Belongs to the N(4)/N(6)-methyltransferase family.</text>
</comment>
<organism evidence="6 7">
    <name type="scientific">Puia dinghuensis</name>
    <dbReference type="NCBI Taxonomy" id="1792502"/>
    <lineage>
        <taxon>Bacteria</taxon>
        <taxon>Pseudomonadati</taxon>
        <taxon>Bacteroidota</taxon>
        <taxon>Chitinophagia</taxon>
        <taxon>Chitinophagales</taxon>
        <taxon>Chitinophagaceae</taxon>
        <taxon>Puia</taxon>
    </lineage>
</organism>
<dbReference type="Gene3D" id="3.40.50.150">
    <property type="entry name" value="Vaccinia Virus protein VP39"/>
    <property type="match status" value="1"/>
</dbReference>
<evidence type="ECO:0000256" key="2">
    <source>
        <dbReference type="ARBA" id="ARBA00022603"/>
    </source>
</evidence>
<dbReference type="Proteomes" id="UP000607559">
    <property type="component" value="Unassembled WGS sequence"/>
</dbReference>
<dbReference type="Pfam" id="PF01555">
    <property type="entry name" value="N6_N4_Mtase"/>
    <property type="match status" value="1"/>
</dbReference>
<evidence type="ECO:0000256" key="3">
    <source>
        <dbReference type="ARBA" id="ARBA00022679"/>
    </source>
</evidence>
<dbReference type="GO" id="GO:0003677">
    <property type="term" value="F:DNA binding"/>
    <property type="evidence" value="ECO:0007669"/>
    <property type="project" value="InterPro"/>
</dbReference>
<evidence type="ECO:0000259" key="5">
    <source>
        <dbReference type="Pfam" id="PF01555"/>
    </source>
</evidence>
<dbReference type="InterPro" id="IPR029063">
    <property type="entry name" value="SAM-dependent_MTases_sf"/>
</dbReference>
<keyword evidence="3" id="KW-0808">Transferase</keyword>
<reference evidence="6" key="1">
    <citation type="journal article" date="2014" name="Int. J. Syst. Evol. Microbiol.">
        <title>Complete genome sequence of Corynebacterium casei LMG S-19264T (=DSM 44701T), isolated from a smear-ripened cheese.</title>
        <authorList>
            <consortium name="US DOE Joint Genome Institute (JGI-PGF)"/>
            <person name="Walter F."/>
            <person name="Albersmeier A."/>
            <person name="Kalinowski J."/>
            <person name="Ruckert C."/>
        </authorList>
    </citation>
    <scope>NUCLEOTIDE SEQUENCE</scope>
    <source>
        <strain evidence="6">CGMCC 1.15448</strain>
    </source>
</reference>
<dbReference type="SUPFAM" id="SSF53335">
    <property type="entry name" value="S-adenosyl-L-methionine-dependent methyltransferases"/>
    <property type="match status" value="1"/>
</dbReference>
<reference evidence="6" key="2">
    <citation type="submission" date="2020-09" db="EMBL/GenBank/DDBJ databases">
        <authorList>
            <person name="Sun Q."/>
            <person name="Zhou Y."/>
        </authorList>
    </citation>
    <scope>NUCLEOTIDE SEQUENCE</scope>
    <source>
        <strain evidence="6">CGMCC 1.15448</strain>
    </source>
</reference>
<dbReference type="EMBL" id="BMJC01000001">
    <property type="protein sequence ID" value="GGA92670.1"/>
    <property type="molecule type" value="Genomic_DNA"/>
</dbReference>
<dbReference type="InterPro" id="IPR002941">
    <property type="entry name" value="DNA_methylase_N4/N6"/>
</dbReference>
<dbReference type="PROSITE" id="PS00092">
    <property type="entry name" value="N6_MTASE"/>
    <property type="match status" value="1"/>
</dbReference>
<protein>
    <recommendedName>
        <fullName evidence="4">Methyltransferase</fullName>
        <ecNumber evidence="4">2.1.1.-</ecNumber>
    </recommendedName>
</protein>
<proteinExistence type="inferred from homology"/>
<feature type="domain" description="DNA methylase N-4/N-6" evidence="5">
    <location>
        <begin position="153"/>
        <end position="221"/>
    </location>
</feature>
<dbReference type="InterPro" id="IPR001091">
    <property type="entry name" value="RM_Methyltransferase"/>
</dbReference>
<evidence type="ECO:0000313" key="7">
    <source>
        <dbReference type="Proteomes" id="UP000607559"/>
    </source>
</evidence>
<evidence type="ECO:0000313" key="6">
    <source>
        <dbReference type="EMBL" id="GGA92670.1"/>
    </source>
</evidence>